<evidence type="ECO:0000313" key="1">
    <source>
        <dbReference type="EMBL" id="KKL22657.1"/>
    </source>
</evidence>
<dbReference type="InterPro" id="IPR027417">
    <property type="entry name" value="P-loop_NTPase"/>
</dbReference>
<sequence>NKDAAENPTWGVLKAYREAGRRVSKVVSLTEQASKIEESLGKGKGKGNQFLSDLSRASVLIHVVDVSGSTNEKGEPVPMGSHNPEEDVAFLEEEIDLTEIINHFEKTLKNIKPKIKKMQMELEELTLVR</sequence>
<feature type="non-terminal residue" evidence="1">
    <location>
        <position position="1"/>
    </location>
</feature>
<dbReference type="EMBL" id="LAZR01037269">
    <property type="protein sequence ID" value="KKL22657.1"/>
    <property type="molecule type" value="Genomic_DNA"/>
</dbReference>
<dbReference type="GO" id="GO:0005737">
    <property type="term" value="C:cytoplasm"/>
    <property type="evidence" value="ECO:0007669"/>
    <property type="project" value="TreeGrafter"/>
</dbReference>
<organism evidence="1">
    <name type="scientific">marine sediment metagenome</name>
    <dbReference type="NCBI Taxonomy" id="412755"/>
    <lineage>
        <taxon>unclassified sequences</taxon>
        <taxon>metagenomes</taxon>
        <taxon>ecological metagenomes</taxon>
    </lineage>
</organism>
<comment type="caution">
    <text evidence="1">The sequence shown here is derived from an EMBL/GenBank/DDBJ whole genome shotgun (WGS) entry which is preliminary data.</text>
</comment>
<reference evidence="1" key="1">
    <citation type="journal article" date="2015" name="Nature">
        <title>Complex archaea that bridge the gap between prokaryotes and eukaryotes.</title>
        <authorList>
            <person name="Spang A."/>
            <person name="Saw J.H."/>
            <person name="Jorgensen S.L."/>
            <person name="Zaremba-Niedzwiedzka K."/>
            <person name="Martijn J."/>
            <person name="Lind A.E."/>
            <person name="van Eijk R."/>
            <person name="Schleper C."/>
            <person name="Guy L."/>
            <person name="Ettema T.J."/>
        </authorList>
    </citation>
    <scope>NUCLEOTIDE SEQUENCE</scope>
</reference>
<protein>
    <recommendedName>
        <fullName evidence="2">OBG-type G domain-containing protein</fullName>
    </recommendedName>
</protein>
<proteinExistence type="predicted"/>
<gene>
    <name evidence="1" type="ORF">LCGC14_2433260</name>
</gene>
<dbReference type="SUPFAM" id="SSF52540">
    <property type="entry name" value="P-loop containing nucleoside triphosphate hydrolases"/>
    <property type="match status" value="1"/>
</dbReference>
<evidence type="ECO:0008006" key="2">
    <source>
        <dbReference type="Google" id="ProtNLM"/>
    </source>
</evidence>
<dbReference type="PANTHER" id="PTHR23305">
    <property type="entry name" value="OBG GTPASE FAMILY"/>
    <property type="match status" value="1"/>
</dbReference>
<dbReference type="PANTHER" id="PTHR23305:SF1">
    <property type="entry name" value="OBG-TYPE G DOMAIN-CONTAINING PROTEIN"/>
    <property type="match status" value="1"/>
</dbReference>
<accession>A0A0F9C8M6</accession>
<dbReference type="GO" id="GO:0016887">
    <property type="term" value="F:ATP hydrolysis activity"/>
    <property type="evidence" value="ECO:0007669"/>
    <property type="project" value="TreeGrafter"/>
</dbReference>
<dbReference type="AlphaFoldDB" id="A0A0F9C8M6"/>
<dbReference type="Gene3D" id="3.40.50.300">
    <property type="entry name" value="P-loop containing nucleotide triphosphate hydrolases"/>
    <property type="match status" value="1"/>
</dbReference>
<name>A0A0F9C8M6_9ZZZZ</name>